<evidence type="ECO:0000313" key="2">
    <source>
        <dbReference type="EMBL" id="ELP89641.1"/>
    </source>
</evidence>
<evidence type="ECO:0000259" key="1">
    <source>
        <dbReference type="PROSITE" id="PS50011"/>
    </source>
</evidence>
<dbReference type="SUPFAM" id="SSF56112">
    <property type="entry name" value="Protein kinase-like (PK-like)"/>
    <property type="match status" value="1"/>
</dbReference>
<dbReference type="InterPro" id="IPR000719">
    <property type="entry name" value="Prot_kinase_dom"/>
</dbReference>
<dbReference type="GO" id="GO:0005524">
    <property type="term" value="F:ATP binding"/>
    <property type="evidence" value="ECO:0007669"/>
    <property type="project" value="InterPro"/>
</dbReference>
<dbReference type="KEGG" id="eiv:EIN_201860"/>
<dbReference type="EMBL" id="KB206596">
    <property type="protein sequence ID" value="ELP89641.1"/>
    <property type="molecule type" value="Genomic_DNA"/>
</dbReference>
<accession>A0A0A1U5V7</accession>
<dbReference type="PROSITE" id="PS50011">
    <property type="entry name" value="PROTEIN_KINASE_DOM"/>
    <property type="match status" value="1"/>
</dbReference>
<dbReference type="AlphaFoldDB" id="A0A0A1U5V7"/>
<dbReference type="InterPro" id="IPR053235">
    <property type="entry name" value="Ser_Thr_kinase"/>
</dbReference>
<keyword evidence="2" id="KW-0808">Transferase</keyword>
<protein>
    <submittedName>
        <fullName evidence="2">Mitogen-activated protein kinase, putative</fullName>
    </submittedName>
</protein>
<dbReference type="Pfam" id="PF00069">
    <property type="entry name" value="Pkinase"/>
    <property type="match status" value="1"/>
</dbReference>
<sequence length="187" mass="22204">MEFCDYSFDDFIHNPKFQNVKSIVFFFRQILTGLIYLHEHRIVHRDFKPGNILVTKDYVVKIGDFGMSRYLADARYRGYTAECICTYYKPPEFYRITPRKALNAIYIPNYCEKVDIWAVGLMLSEMMGSKITPKQILTQRRTTPEFFPLLTLEEDLEMASRIIIFEPKYRSSAKAILNSRFFQQQIF</sequence>
<dbReference type="OrthoDB" id="26593at2759"/>
<dbReference type="SMART" id="SM00220">
    <property type="entry name" value="S_TKc"/>
    <property type="match status" value="1"/>
</dbReference>
<feature type="domain" description="Protein kinase" evidence="1">
    <location>
        <begin position="1"/>
        <end position="182"/>
    </location>
</feature>
<dbReference type="GO" id="GO:0005737">
    <property type="term" value="C:cytoplasm"/>
    <property type="evidence" value="ECO:0007669"/>
    <property type="project" value="TreeGrafter"/>
</dbReference>
<dbReference type="PANTHER" id="PTHR24361:SF613">
    <property type="entry name" value="NUCLEAR RECEPTOR-BINDING PROTEIN-RELATED"/>
    <property type="match status" value="1"/>
</dbReference>
<dbReference type="InterPro" id="IPR008271">
    <property type="entry name" value="Ser/Thr_kinase_AS"/>
</dbReference>
<dbReference type="RefSeq" id="XP_004256412.1">
    <property type="nucleotide sequence ID" value="XM_004256364.1"/>
</dbReference>
<dbReference type="InterPro" id="IPR011009">
    <property type="entry name" value="Kinase-like_dom_sf"/>
</dbReference>
<dbReference type="VEuPathDB" id="AmoebaDB:EIN_201860"/>
<keyword evidence="3" id="KW-1185">Reference proteome</keyword>
<keyword evidence="2" id="KW-0418">Kinase</keyword>
<evidence type="ECO:0000313" key="3">
    <source>
        <dbReference type="Proteomes" id="UP000014680"/>
    </source>
</evidence>
<dbReference type="GO" id="GO:0004674">
    <property type="term" value="F:protein serine/threonine kinase activity"/>
    <property type="evidence" value="ECO:0007669"/>
    <property type="project" value="TreeGrafter"/>
</dbReference>
<dbReference type="Gene3D" id="1.10.510.10">
    <property type="entry name" value="Transferase(Phosphotransferase) domain 1"/>
    <property type="match status" value="1"/>
</dbReference>
<dbReference type="GeneID" id="14888616"/>
<organism evidence="2 3">
    <name type="scientific">Entamoeba invadens IP1</name>
    <dbReference type="NCBI Taxonomy" id="370355"/>
    <lineage>
        <taxon>Eukaryota</taxon>
        <taxon>Amoebozoa</taxon>
        <taxon>Evosea</taxon>
        <taxon>Archamoebae</taxon>
        <taxon>Mastigamoebida</taxon>
        <taxon>Entamoebidae</taxon>
        <taxon>Entamoeba</taxon>
    </lineage>
</organism>
<gene>
    <name evidence="2" type="ORF">EIN_201860</name>
</gene>
<name>A0A0A1U5V7_ENTIV</name>
<dbReference type="Proteomes" id="UP000014680">
    <property type="component" value="Unassembled WGS sequence"/>
</dbReference>
<dbReference type="PANTHER" id="PTHR24361">
    <property type="entry name" value="MITOGEN-ACTIVATED KINASE KINASE KINASE"/>
    <property type="match status" value="1"/>
</dbReference>
<proteinExistence type="predicted"/>
<reference evidence="2 3" key="1">
    <citation type="submission" date="2012-10" db="EMBL/GenBank/DDBJ databases">
        <authorList>
            <person name="Zafar N."/>
            <person name="Inman J."/>
            <person name="Hall N."/>
            <person name="Lorenzi H."/>
            <person name="Caler E."/>
        </authorList>
    </citation>
    <scope>NUCLEOTIDE SEQUENCE [LARGE SCALE GENOMIC DNA]</scope>
    <source>
        <strain evidence="2 3">IP1</strain>
    </source>
</reference>
<dbReference type="PROSITE" id="PS00108">
    <property type="entry name" value="PROTEIN_KINASE_ST"/>
    <property type="match status" value="1"/>
</dbReference>